<evidence type="ECO:0000259" key="1">
    <source>
        <dbReference type="Pfam" id="PF26500"/>
    </source>
</evidence>
<gene>
    <name evidence="2" type="ordered locus">Hqrw_2308</name>
</gene>
<name>G0LHE5_HALWC</name>
<dbReference type="OrthoDB" id="190730at2157"/>
<evidence type="ECO:0000313" key="3">
    <source>
        <dbReference type="Proteomes" id="UP000007954"/>
    </source>
</evidence>
<dbReference type="InterPro" id="IPR058479">
    <property type="entry name" value="DUF8166"/>
</dbReference>
<dbReference type="Pfam" id="PF26500">
    <property type="entry name" value="DUF8166"/>
    <property type="match status" value="1"/>
</dbReference>
<dbReference type="Proteomes" id="UP000007954">
    <property type="component" value="Chromosome"/>
</dbReference>
<accession>G0LHE5</accession>
<dbReference type="AlphaFoldDB" id="G0LHE5"/>
<dbReference type="RefSeq" id="WP_014555881.1">
    <property type="nucleotide sequence ID" value="NC_017459.1"/>
</dbReference>
<dbReference type="HOGENOM" id="CLU_103615_0_0_2"/>
<dbReference type="EMBL" id="FR746099">
    <property type="protein sequence ID" value="CCC40179.1"/>
    <property type="molecule type" value="Genomic_DNA"/>
</dbReference>
<sequence>MVNKSNVEVGQVIRSNSHIDYVCEVYADVDRKNSPGPKDYEFGQFVYATKRVAGEARVFVGVIYDTILVDPEQGRSGPSLAQPDKQEVFNPSYVEEKQVLTGIVLLGHASVKDGDLVDISHTIPKQSLEIDDVFKKLSKKDFKGFHRFNGGVQLQYYQRVLDVAGGFAEDILSQILDRLKRSFGDEREALDVIQRNLEWETKMRGVER</sequence>
<protein>
    <recommendedName>
        <fullName evidence="1">DUF8166 domain-containing protein</fullName>
    </recommendedName>
</protein>
<dbReference type="KEGG" id="hwc:Hqrw_2308"/>
<organism evidence="2 3">
    <name type="scientific">Haloquadratum walsbyi (strain DSM 16854 / JCM 12705 / C23)</name>
    <dbReference type="NCBI Taxonomy" id="768065"/>
    <lineage>
        <taxon>Archaea</taxon>
        <taxon>Methanobacteriati</taxon>
        <taxon>Methanobacteriota</taxon>
        <taxon>Stenosarchaea group</taxon>
        <taxon>Halobacteria</taxon>
        <taxon>Halobacteriales</taxon>
        <taxon>Haloferacaceae</taxon>
        <taxon>Haloquadratum</taxon>
    </lineage>
</organism>
<dbReference type="GeneID" id="12447024"/>
<proteinExistence type="predicted"/>
<evidence type="ECO:0000313" key="2">
    <source>
        <dbReference type="EMBL" id="CCC40179.1"/>
    </source>
</evidence>
<reference evidence="2 3" key="1">
    <citation type="journal article" date="2011" name="PLoS ONE">
        <title>Haloquadratum walsbyi: limited diversity in a global pond.</title>
        <authorList>
            <person name="Dyall-Smith M."/>
            <person name="Pfeiffer F."/>
            <person name="Klee K."/>
            <person name="Palm P."/>
            <person name="Gross K."/>
            <person name="Schuster S.C."/>
            <person name="Rampp M."/>
            <person name="Oesterhelt D."/>
        </authorList>
    </citation>
    <scope>NUCLEOTIDE SEQUENCE [LARGE SCALE GENOMIC DNA]</scope>
    <source>
        <strain evidence="3">DSM 16854 / JCM 12705 / C23</strain>
    </source>
</reference>
<feature type="domain" description="DUF8166" evidence="1">
    <location>
        <begin position="5"/>
        <end position="206"/>
    </location>
</feature>